<dbReference type="PATRIC" id="fig|1379870.5.peg.3041"/>
<evidence type="ECO:0000256" key="6">
    <source>
        <dbReference type="ARBA" id="ARBA00023136"/>
    </source>
</evidence>
<evidence type="ECO:0000256" key="7">
    <source>
        <dbReference type="ARBA" id="ARBA00023237"/>
    </source>
</evidence>
<dbReference type="InterPro" id="IPR008969">
    <property type="entry name" value="CarboxyPept-like_regulatory"/>
</dbReference>
<evidence type="ECO:0000313" key="12">
    <source>
        <dbReference type="Proteomes" id="UP000033054"/>
    </source>
</evidence>
<protein>
    <submittedName>
        <fullName evidence="11">Uncharacterized protein</fullName>
    </submittedName>
</protein>
<dbReference type="AlphaFoldDB" id="A0A0E3ZWM1"/>
<dbReference type="Gene3D" id="2.170.130.10">
    <property type="entry name" value="TonB-dependent receptor, plug domain"/>
    <property type="match status" value="1"/>
</dbReference>
<feature type="compositionally biased region" description="Basic and acidic residues" evidence="8">
    <location>
        <begin position="780"/>
        <end position="796"/>
    </location>
</feature>
<dbReference type="SUPFAM" id="SSF56935">
    <property type="entry name" value="Porins"/>
    <property type="match status" value="1"/>
</dbReference>
<dbReference type="KEGG" id="srd:SD10_13980"/>
<keyword evidence="3" id="KW-1134">Transmembrane beta strand</keyword>
<evidence type="ECO:0000259" key="9">
    <source>
        <dbReference type="Pfam" id="PF07715"/>
    </source>
</evidence>
<evidence type="ECO:0000256" key="5">
    <source>
        <dbReference type="ARBA" id="ARBA00022729"/>
    </source>
</evidence>
<dbReference type="Gene3D" id="2.60.40.1120">
    <property type="entry name" value="Carboxypeptidase-like, regulatory domain"/>
    <property type="match status" value="1"/>
</dbReference>
<dbReference type="OrthoDB" id="905020at2"/>
<dbReference type="GO" id="GO:0015344">
    <property type="term" value="F:siderophore uptake transmembrane transporter activity"/>
    <property type="evidence" value="ECO:0007669"/>
    <property type="project" value="TreeGrafter"/>
</dbReference>
<dbReference type="PANTHER" id="PTHR30069:SF29">
    <property type="entry name" value="HEMOGLOBIN AND HEMOGLOBIN-HAPTOGLOBIN-BINDING PROTEIN 1-RELATED"/>
    <property type="match status" value="1"/>
</dbReference>
<dbReference type="Proteomes" id="UP000033054">
    <property type="component" value="Chromosome"/>
</dbReference>
<sequence length="796" mass="87722">MNAYLVIWLLIGTLPGVGYPAARMHSPSDTFAVVRQEGKWLIRGTVADSASKQPVPFASLRLVEVTTKREVVGLTADANGQFVVEVMPGIACRLDVSSVGFASKSLAVPPPDANRRTVLTIAMRAIVTAIQEVSVRGNKPIVEEQLDRLVYHADRDLTAQGGLATDLLRKVPLVTVLPDGGVSVRGATSVKLLVNGRSSVLSNNPAELLRQIPAESIKTIEVITSPSAKYEAEGSTLINIVTKRNLTQGLNATLNGGIGSTGSNAASSLSMNYKKLSISSGLTGNWFYNPFAADADVYRIRGGDRQRVISQQASGTIGIGVMNANAGVEYRLSDKTRLLVGLNHRVRQVWTDRDAQFSTGTDEPTLPAGHYHSLIDSKTNDWNAEYSHTFGKAQQELTISWTGGITRNQTVAMPAPPTQTDIRSQNNEHVFQADYQHPIRRNWLLETGLRFTTRDISNSLSDSLADHRLTTLHYRQQLAAAYVSSQWDLKKKWSLRTGVRLESTTNDIQQQVDQRSQHYTNLFPNVLIQKRLKNARSVKIAYGLRIQRPPAQLLNSAVATTDPISRYTGNPLLLPEQIHTAELSFSTYVKANSIIMSAFVRHVNQPISPYNSLVGNALVTQYVNLANQTDIGINLYTSVKTGPHWQTIATANLYYAALRGGAGLGNLTNEGTNYTLGTLSTYDVSKTWAIQLYGGYNSARIRLQGRDASFSYYQLSVRKSLPQQRGSIALGVDNPLQRRVPWVSYNEASTFAFRSVAYQYNRGVRLTVVYRIGKTGPRQESAKSRERRQSDLKEDQ</sequence>
<dbReference type="Gene3D" id="2.40.170.20">
    <property type="entry name" value="TonB-dependent receptor, beta-barrel domain"/>
    <property type="match status" value="1"/>
</dbReference>
<feature type="domain" description="Outer membrane protein beta-barrel" evidence="10">
    <location>
        <begin position="376"/>
        <end position="770"/>
    </location>
</feature>
<dbReference type="InterPro" id="IPR037066">
    <property type="entry name" value="Plug_dom_sf"/>
</dbReference>
<dbReference type="STRING" id="1379870.SD10_13980"/>
<keyword evidence="5" id="KW-0732">Signal</keyword>
<dbReference type="InterPro" id="IPR039426">
    <property type="entry name" value="TonB-dep_rcpt-like"/>
</dbReference>
<dbReference type="HOGENOM" id="CLU_017617_0_1_10"/>
<evidence type="ECO:0000256" key="1">
    <source>
        <dbReference type="ARBA" id="ARBA00004571"/>
    </source>
</evidence>
<dbReference type="RefSeq" id="WP_046574413.1">
    <property type="nucleotide sequence ID" value="NZ_CP010429.1"/>
</dbReference>
<reference evidence="11 12" key="1">
    <citation type="journal article" date="2014" name="Curr. Microbiol.">
        <title>Spirosoma radiotolerans sp. nov., a gamma-radiation-resistant bacterium isolated from gamma ray-irradiated soil.</title>
        <authorList>
            <person name="Lee J.J."/>
            <person name="Srinivasan S."/>
            <person name="Lim S."/>
            <person name="Joe M."/>
            <person name="Im S."/>
            <person name="Bae S.I."/>
            <person name="Park K.R."/>
            <person name="Han J.H."/>
            <person name="Park S.H."/>
            <person name="Joo B.M."/>
            <person name="Park S.J."/>
            <person name="Kim M.K."/>
        </authorList>
    </citation>
    <scope>NUCLEOTIDE SEQUENCE [LARGE SCALE GENOMIC DNA]</scope>
    <source>
        <strain evidence="11 12">DG5A</strain>
    </source>
</reference>
<dbReference type="Pfam" id="PF07715">
    <property type="entry name" value="Plug"/>
    <property type="match status" value="1"/>
</dbReference>
<keyword evidence="4" id="KW-0812">Transmembrane</keyword>
<dbReference type="PANTHER" id="PTHR30069">
    <property type="entry name" value="TONB-DEPENDENT OUTER MEMBRANE RECEPTOR"/>
    <property type="match status" value="1"/>
</dbReference>
<keyword evidence="6" id="KW-0472">Membrane</keyword>
<comment type="subcellular location">
    <subcellularLocation>
        <location evidence="1">Cell outer membrane</location>
        <topology evidence="1">Multi-pass membrane protein</topology>
    </subcellularLocation>
</comment>
<dbReference type="EMBL" id="CP010429">
    <property type="protein sequence ID" value="AKD55843.1"/>
    <property type="molecule type" value="Genomic_DNA"/>
</dbReference>
<keyword evidence="7" id="KW-0998">Cell outer membrane</keyword>
<dbReference type="SUPFAM" id="SSF49464">
    <property type="entry name" value="Carboxypeptidase regulatory domain-like"/>
    <property type="match status" value="1"/>
</dbReference>
<evidence type="ECO:0000256" key="4">
    <source>
        <dbReference type="ARBA" id="ARBA00022692"/>
    </source>
</evidence>
<gene>
    <name evidence="11" type="ORF">SD10_13980</name>
</gene>
<dbReference type="InterPro" id="IPR012910">
    <property type="entry name" value="Plug_dom"/>
</dbReference>
<feature type="domain" description="TonB-dependent receptor plug" evidence="9">
    <location>
        <begin position="164"/>
        <end position="232"/>
    </location>
</feature>
<evidence type="ECO:0000256" key="8">
    <source>
        <dbReference type="SAM" id="MobiDB-lite"/>
    </source>
</evidence>
<evidence type="ECO:0000259" key="10">
    <source>
        <dbReference type="Pfam" id="PF14905"/>
    </source>
</evidence>
<name>A0A0E3ZWM1_9BACT</name>
<keyword evidence="2" id="KW-0813">Transport</keyword>
<dbReference type="Pfam" id="PF13620">
    <property type="entry name" value="CarboxypepD_reg"/>
    <property type="match status" value="1"/>
</dbReference>
<evidence type="ECO:0000313" key="11">
    <source>
        <dbReference type="EMBL" id="AKD55843.1"/>
    </source>
</evidence>
<accession>A0A0E3ZWM1</accession>
<dbReference type="InterPro" id="IPR041700">
    <property type="entry name" value="OMP_b-brl_3"/>
</dbReference>
<keyword evidence="12" id="KW-1185">Reference proteome</keyword>
<proteinExistence type="predicted"/>
<organism evidence="11 12">
    <name type="scientific">Spirosoma radiotolerans</name>
    <dbReference type="NCBI Taxonomy" id="1379870"/>
    <lineage>
        <taxon>Bacteria</taxon>
        <taxon>Pseudomonadati</taxon>
        <taxon>Bacteroidota</taxon>
        <taxon>Cytophagia</taxon>
        <taxon>Cytophagales</taxon>
        <taxon>Cytophagaceae</taxon>
        <taxon>Spirosoma</taxon>
    </lineage>
</organism>
<dbReference type="GO" id="GO:0009279">
    <property type="term" value="C:cell outer membrane"/>
    <property type="evidence" value="ECO:0007669"/>
    <property type="project" value="UniProtKB-SubCell"/>
</dbReference>
<dbReference type="GO" id="GO:0044718">
    <property type="term" value="P:siderophore transmembrane transport"/>
    <property type="evidence" value="ECO:0007669"/>
    <property type="project" value="TreeGrafter"/>
</dbReference>
<dbReference type="Pfam" id="PF14905">
    <property type="entry name" value="OMP_b-brl_3"/>
    <property type="match status" value="1"/>
</dbReference>
<dbReference type="InterPro" id="IPR036942">
    <property type="entry name" value="Beta-barrel_TonB_sf"/>
</dbReference>
<evidence type="ECO:0000256" key="2">
    <source>
        <dbReference type="ARBA" id="ARBA00022448"/>
    </source>
</evidence>
<feature type="region of interest" description="Disordered" evidence="8">
    <location>
        <begin position="777"/>
        <end position="796"/>
    </location>
</feature>
<evidence type="ECO:0000256" key="3">
    <source>
        <dbReference type="ARBA" id="ARBA00022452"/>
    </source>
</evidence>